<gene>
    <name evidence="5" type="ORF">C7212DRAFT_363446</name>
</gene>
<sequence>MRLSTVLPVLFALGVIAKIRVPAVHLRDNGLTRRQLLEGKICRFFEQKLPPFYYDLSTTDETLESYVTPDNESSSSMLTKHENPDRSLKVPPVPGGAFYLSGQLGAPRYGGRYSDNRLFNRSHTVGKNEWWTLDKDSREWATIQPRDSDGLLRADGMASVNVPVQGLAFSIGGLVNNWTDSTYKDWGLAPEGMIALRSMLIYDTRKHEVKNVTISPLPAQWGGVVEYVPVGKKGVLVLIGGFESDKTAITASDKSLKEMNKVHLYDIYAGEWYTQIARGSIPKNRAFACASVASASDNSSHNIFVHGGTDGAITTYSDTYVLSLPSFKWIKVGSGLDTQSRLGHNCHMTAKYRMLVLGGRGQDQDVPALPFWDTGVCDKYAMINVFDVNTLRWLNSRNPKDGDTRFKVNRVITAVIGGNKPEDGWGSHDIGALFDSSLPTRVPSSMDKKQRPAKPPPGGGSSGGASQAARTKVGTIGLIVMTAIAAAIVA</sequence>
<evidence type="ECO:0000256" key="3">
    <source>
        <dbReference type="SAM" id="MobiDB-lite"/>
    </source>
</evidence>
<feature type="region of interest" description="Disordered" evidence="3">
    <location>
        <begin position="437"/>
        <end position="467"/>
    </location>
</feature>
<evidence type="ECO:0000313" key="5">
    <source>
        <dbReference type="EMBL" id="PWW76198.1"/>
    </source>
</evidence>
<keyword evidence="6" id="KW-1185">Reference proteome</keyword>
<organism evidence="5 6">
    <name type="scientific">Tuber magnatum</name>
    <name type="common">white Piedmont truffle</name>
    <dbReference type="NCBI Taxonomy" id="42249"/>
    <lineage>
        <taxon>Eukaryota</taxon>
        <taxon>Fungi</taxon>
        <taxon>Dikarya</taxon>
        <taxon>Ascomycota</taxon>
        <taxon>Pezizomycotina</taxon>
        <taxon>Pezizomycetes</taxon>
        <taxon>Pezizales</taxon>
        <taxon>Tuberaceae</taxon>
        <taxon>Tuber</taxon>
    </lineage>
</organism>
<dbReference type="EMBL" id="PYWC01000036">
    <property type="protein sequence ID" value="PWW76198.1"/>
    <property type="molecule type" value="Genomic_DNA"/>
</dbReference>
<feature type="signal peptide" evidence="4">
    <location>
        <begin position="1"/>
        <end position="17"/>
    </location>
</feature>
<dbReference type="Proteomes" id="UP000246991">
    <property type="component" value="Unassembled WGS sequence"/>
</dbReference>
<reference evidence="5 6" key="1">
    <citation type="submission" date="2018-03" db="EMBL/GenBank/DDBJ databases">
        <title>Genomes of Pezizomycetes fungi and the evolution of truffles.</title>
        <authorList>
            <person name="Murat C."/>
            <person name="Payen T."/>
            <person name="Noel B."/>
            <person name="Kuo A."/>
            <person name="Martin F.M."/>
        </authorList>
    </citation>
    <scope>NUCLEOTIDE SEQUENCE [LARGE SCALE GENOMIC DNA]</scope>
    <source>
        <strain evidence="5">091103-1</strain>
    </source>
</reference>
<evidence type="ECO:0008006" key="7">
    <source>
        <dbReference type="Google" id="ProtNLM"/>
    </source>
</evidence>
<dbReference type="PANTHER" id="PTHR46093">
    <property type="entry name" value="ACYL-COA-BINDING DOMAIN-CONTAINING PROTEIN 5"/>
    <property type="match status" value="1"/>
</dbReference>
<evidence type="ECO:0000256" key="4">
    <source>
        <dbReference type="SAM" id="SignalP"/>
    </source>
</evidence>
<dbReference type="PANTHER" id="PTHR46093:SF18">
    <property type="entry name" value="FIBRONECTIN TYPE-III DOMAIN-CONTAINING PROTEIN"/>
    <property type="match status" value="1"/>
</dbReference>
<protein>
    <recommendedName>
        <fullName evidence="7">Galactose oxidase</fullName>
    </recommendedName>
</protein>
<evidence type="ECO:0000256" key="2">
    <source>
        <dbReference type="ARBA" id="ARBA00022737"/>
    </source>
</evidence>
<evidence type="ECO:0000313" key="6">
    <source>
        <dbReference type="Proteomes" id="UP000246991"/>
    </source>
</evidence>
<dbReference type="Gene3D" id="2.120.10.80">
    <property type="entry name" value="Kelch-type beta propeller"/>
    <property type="match status" value="1"/>
</dbReference>
<evidence type="ECO:0000256" key="1">
    <source>
        <dbReference type="ARBA" id="ARBA00022441"/>
    </source>
</evidence>
<dbReference type="STRING" id="42249.A0A317SPF4"/>
<proteinExistence type="predicted"/>
<dbReference type="InterPro" id="IPR015915">
    <property type="entry name" value="Kelch-typ_b-propeller"/>
</dbReference>
<dbReference type="SUPFAM" id="SSF117281">
    <property type="entry name" value="Kelch motif"/>
    <property type="match status" value="1"/>
</dbReference>
<keyword evidence="2" id="KW-0677">Repeat</keyword>
<accession>A0A317SPF4</accession>
<name>A0A317SPF4_9PEZI</name>
<feature type="compositionally biased region" description="Polar residues" evidence="3">
    <location>
        <begin position="68"/>
        <end position="78"/>
    </location>
</feature>
<feature type="region of interest" description="Disordered" evidence="3">
    <location>
        <begin position="66"/>
        <end position="87"/>
    </location>
</feature>
<keyword evidence="4" id="KW-0732">Signal</keyword>
<feature type="chain" id="PRO_5016399477" description="Galactose oxidase" evidence="4">
    <location>
        <begin position="18"/>
        <end position="490"/>
    </location>
</feature>
<dbReference type="OrthoDB" id="10251809at2759"/>
<keyword evidence="1" id="KW-0880">Kelch repeat</keyword>
<comment type="caution">
    <text evidence="5">The sequence shown here is derived from an EMBL/GenBank/DDBJ whole genome shotgun (WGS) entry which is preliminary data.</text>
</comment>
<dbReference type="AlphaFoldDB" id="A0A317SPF4"/>